<feature type="region of interest" description="Disordered" evidence="1">
    <location>
        <begin position="122"/>
        <end position="155"/>
    </location>
</feature>
<dbReference type="HOGENOM" id="CLU_1128791_0_0_1"/>
<dbReference type="RefSeq" id="XP_045290488.1">
    <property type="nucleotide sequence ID" value="XM_045428702.1"/>
</dbReference>
<organism evidence="3 4">
    <name type="scientific">Ajellomyces capsulatus (strain G186AR / H82 / ATCC MYA-2454 / RMSCC 2432)</name>
    <name type="common">Darling's disease fungus</name>
    <name type="synonym">Histoplasma capsulatum</name>
    <dbReference type="NCBI Taxonomy" id="447093"/>
    <lineage>
        <taxon>Eukaryota</taxon>
        <taxon>Fungi</taxon>
        <taxon>Dikarya</taxon>
        <taxon>Ascomycota</taxon>
        <taxon>Pezizomycotina</taxon>
        <taxon>Eurotiomycetes</taxon>
        <taxon>Eurotiomycetidae</taxon>
        <taxon>Onygenales</taxon>
        <taxon>Ajellomycetaceae</taxon>
        <taxon>Histoplasma</taxon>
    </lineage>
</organism>
<evidence type="ECO:0000256" key="1">
    <source>
        <dbReference type="SAM" id="MobiDB-lite"/>
    </source>
</evidence>
<dbReference type="InParanoid" id="C0NFI7"/>
<evidence type="ECO:0000313" key="4">
    <source>
        <dbReference type="Proteomes" id="UP000001631"/>
    </source>
</evidence>
<evidence type="ECO:0000256" key="2">
    <source>
        <dbReference type="SAM" id="Phobius"/>
    </source>
</evidence>
<dbReference type="EMBL" id="GG663364">
    <property type="protein sequence ID" value="EEH10008.1"/>
    <property type="molecule type" value="Genomic_DNA"/>
</dbReference>
<proteinExistence type="predicted"/>
<dbReference type="AlphaFoldDB" id="C0NFI7"/>
<feature type="transmembrane region" description="Helical" evidence="2">
    <location>
        <begin position="196"/>
        <end position="215"/>
    </location>
</feature>
<keyword evidence="2" id="KW-0812">Transmembrane</keyword>
<keyword evidence="4" id="KW-1185">Reference proteome</keyword>
<protein>
    <submittedName>
        <fullName evidence="3">Uncharacterized protein</fullName>
    </submittedName>
</protein>
<keyword evidence="2" id="KW-1133">Transmembrane helix</keyword>
<reference evidence="3" key="1">
    <citation type="submission" date="2009-02" db="EMBL/GenBank/DDBJ databases">
        <title>The Genome Sequence of Ajellomyces capsulatus strain G186AR.</title>
        <authorList>
            <consortium name="The Broad Institute Genome Sequencing Platform"/>
            <person name="Champion M."/>
            <person name="Cuomo C."/>
            <person name="Ma L.-J."/>
            <person name="Henn M.R."/>
            <person name="Sil A."/>
            <person name="Goldman B."/>
            <person name="Young S.K."/>
            <person name="Kodira C.D."/>
            <person name="Zeng Q."/>
            <person name="Koehrsen M."/>
            <person name="Alvarado L."/>
            <person name="Berlin A."/>
            <person name="Borenstein D."/>
            <person name="Chen Z."/>
            <person name="Engels R."/>
            <person name="Freedman E."/>
            <person name="Gellesch M."/>
            <person name="Goldberg J."/>
            <person name="Griggs A."/>
            <person name="Gujja S."/>
            <person name="Heiman D."/>
            <person name="Hepburn T."/>
            <person name="Howarth C."/>
            <person name="Jen D."/>
            <person name="Larson L."/>
            <person name="Lewis B."/>
            <person name="Mehta T."/>
            <person name="Park D."/>
            <person name="Pearson M."/>
            <person name="Roberts A."/>
            <person name="Saif S."/>
            <person name="Shea T."/>
            <person name="Shenoy N."/>
            <person name="Sisk P."/>
            <person name="Stolte C."/>
            <person name="Sykes S."/>
            <person name="Walk T."/>
            <person name="White J."/>
            <person name="Yandava C."/>
            <person name="Klein B."/>
            <person name="McEwen J.G."/>
            <person name="Puccia R."/>
            <person name="Goldman G.H."/>
            <person name="Felipe M.S."/>
            <person name="Nino-Vega G."/>
            <person name="San-Blas G."/>
            <person name="Taylor J."/>
            <person name="Mendoza L."/>
            <person name="Galagan J."/>
            <person name="Nusbaum C."/>
            <person name="Birren B."/>
        </authorList>
    </citation>
    <scope>NUCLEOTIDE SEQUENCE</scope>
    <source>
        <strain evidence="3">G186AR</strain>
    </source>
</reference>
<gene>
    <name evidence="3" type="ORF">HCBG_01653</name>
</gene>
<sequence>MQKEEQAPCLWQRNVAASGNNVAFVGQRVTCKRFFTGTAVQGVSRHTMRPEHADGCARRMPLTQHWPMAGSPIPPVEFCVPPIPPNPPHQFPTRCHPPQLIRRPPGTPLPGELANWRIGASARPGRSGRRQFQPLLPSPLAAHAPDDAGVSLPPSDSSIRRAALPEAPRAIAVISFVISPRDGALLRHSPSEGAGILLPIIPIIPIILAIIRSITIHQRHQHGRRGAWSRGWSPGCPGGVIVVPPA</sequence>
<evidence type="ECO:0000313" key="3">
    <source>
        <dbReference type="EMBL" id="EEH10008.1"/>
    </source>
</evidence>
<dbReference type="VEuPathDB" id="FungiDB:I7I50_00986"/>
<accession>C0NFI7</accession>
<name>C0NFI7_AJECG</name>
<dbReference type="GeneID" id="69034669"/>
<feature type="compositionally biased region" description="Low complexity" evidence="1">
    <location>
        <begin position="134"/>
        <end position="143"/>
    </location>
</feature>
<keyword evidence="2" id="KW-0472">Membrane</keyword>
<dbReference type="Proteomes" id="UP000001631">
    <property type="component" value="Unassembled WGS sequence"/>
</dbReference>